<proteinExistence type="predicted"/>
<evidence type="ECO:0000259" key="1">
    <source>
        <dbReference type="Pfam" id="PF04466"/>
    </source>
</evidence>
<feature type="domain" description="Phage terminase large subunit N-terminal" evidence="1">
    <location>
        <begin position="25"/>
        <end position="269"/>
    </location>
</feature>
<name>A0A9E2NVS8_9BACT</name>
<comment type="caution">
    <text evidence="2">The sequence shown here is derived from an EMBL/GenBank/DDBJ whole genome shotgun (WGS) entry which is preliminary data.</text>
</comment>
<dbReference type="Gene3D" id="3.40.50.300">
    <property type="entry name" value="P-loop containing nucleotide triphosphate hydrolases"/>
    <property type="match status" value="1"/>
</dbReference>
<dbReference type="Pfam" id="PF04466">
    <property type="entry name" value="Terminase_3"/>
    <property type="match status" value="1"/>
</dbReference>
<dbReference type="InterPro" id="IPR035412">
    <property type="entry name" value="Terminase_L_N"/>
</dbReference>
<dbReference type="AlphaFoldDB" id="A0A9E2NVS8"/>
<dbReference type="InterPro" id="IPR027417">
    <property type="entry name" value="P-loop_NTPase"/>
</dbReference>
<evidence type="ECO:0000313" key="2">
    <source>
        <dbReference type="EMBL" id="MBU3830643.1"/>
    </source>
</evidence>
<dbReference type="Proteomes" id="UP000824247">
    <property type="component" value="Unassembled WGS sequence"/>
</dbReference>
<evidence type="ECO:0000313" key="3">
    <source>
        <dbReference type="Proteomes" id="UP000824247"/>
    </source>
</evidence>
<accession>A0A9E2NVS8</accession>
<reference evidence="2" key="1">
    <citation type="journal article" date="2021" name="PeerJ">
        <title>Extensive microbial diversity within the chicken gut microbiome revealed by metagenomics and culture.</title>
        <authorList>
            <person name="Gilroy R."/>
            <person name="Ravi A."/>
            <person name="Getino M."/>
            <person name="Pursley I."/>
            <person name="Horton D.L."/>
            <person name="Alikhan N.F."/>
            <person name="Baker D."/>
            <person name="Gharbi K."/>
            <person name="Hall N."/>
            <person name="Watson M."/>
            <person name="Adriaenssens E.M."/>
            <person name="Foster-Nyarko E."/>
            <person name="Jarju S."/>
            <person name="Secka A."/>
            <person name="Antonio M."/>
            <person name="Oren A."/>
            <person name="Chaudhuri R.R."/>
            <person name="La Ragione R."/>
            <person name="Hildebrand F."/>
            <person name="Pallen M.J."/>
        </authorList>
    </citation>
    <scope>NUCLEOTIDE SEQUENCE</scope>
    <source>
        <strain evidence="2">A5-1222</strain>
    </source>
</reference>
<sequence length="504" mass="58640">MISTLNISDYITKNYDELFLFKAYYYIYETAKNAKKSSVFARKIIIRLLTDTRSCVLVLRKYAKDHKDTTLKSLINAFDDLEARTGYDWKKYWNISAGKDIYFWNTQTKQRIYFGSFDRYDSIAGLEPEGLKNYFSIIWLEEPIQQTKKEGDNLTDDELLIRFESIKNTCFRGLLPEGGIREILISYNDWDPFNKFKEQYITPYFQKDENRLLKYGKQFLYNPNAFNGLGLLYVCSGAGVNEFTSAETEIEYLNLKQIDFNKFKCIVGGCGMSYDESAYGENLKLVSVINENNFSKGYLVFGIDYSSKRDKTVIKAVILSEDFFKIQIIDQWEYEDKKVEQNQKLTDPQQVSMMWKFIENTIIKNKANMVPSQVKIWIDSKDTVVRGYLTECWKKSIFKNMITQPLPASKFGIAGNKIRVAAVRALMGMGRIFVSPHIFKKCLAEWNSRVILKNGNLKDGNDDGSQAFEYSISSLFNKIFTKTQQQHLLQMKNQIFNSIGENYD</sequence>
<gene>
    <name evidence="2" type="ORF">H9897_00560</name>
</gene>
<dbReference type="EMBL" id="JAHLFM010000009">
    <property type="protein sequence ID" value="MBU3830643.1"/>
    <property type="molecule type" value="Genomic_DNA"/>
</dbReference>
<protein>
    <submittedName>
        <fullName evidence="2">Phage terminase large subunit</fullName>
    </submittedName>
</protein>
<reference evidence="2" key="2">
    <citation type="submission" date="2021-04" db="EMBL/GenBank/DDBJ databases">
        <authorList>
            <person name="Gilroy R."/>
        </authorList>
    </citation>
    <scope>NUCLEOTIDE SEQUENCE</scope>
    <source>
        <strain evidence="2">A5-1222</strain>
    </source>
</reference>
<organism evidence="2 3">
    <name type="scientific">Candidatus Ureaplasma intestinipullorum</name>
    <dbReference type="NCBI Taxonomy" id="2838770"/>
    <lineage>
        <taxon>Bacteria</taxon>
        <taxon>Bacillati</taxon>
        <taxon>Mycoplasmatota</taxon>
        <taxon>Mycoplasmoidales</taxon>
        <taxon>Mycoplasmoidaceae</taxon>
        <taxon>Ureaplasma</taxon>
    </lineage>
</organism>